<evidence type="ECO:0000256" key="6">
    <source>
        <dbReference type="SAM" id="Phobius"/>
    </source>
</evidence>
<protein>
    <submittedName>
        <fullName evidence="7">LPS export ABC transporter permease LptG</fullName>
    </submittedName>
</protein>
<keyword evidence="2" id="KW-1003">Cell membrane</keyword>
<dbReference type="Proteomes" id="UP001320898">
    <property type="component" value="Unassembled WGS sequence"/>
</dbReference>
<evidence type="ECO:0000313" key="8">
    <source>
        <dbReference type="Proteomes" id="UP001320898"/>
    </source>
</evidence>
<feature type="transmembrane region" description="Helical" evidence="6">
    <location>
        <begin position="99"/>
        <end position="121"/>
    </location>
</feature>
<feature type="transmembrane region" description="Helical" evidence="6">
    <location>
        <begin position="306"/>
        <end position="323"/>
    </location>
</feature>
<keyword evidence="5 6" id="KW-0472">Membrane</keyword>
<gene>
    <name evidence="7" type="primary">lptG</name>
    <name evidence="7" type="ORF">MUB46_15250</name>
</gene>
<dbReference type="InterPro" id="IPR005495">
    <property type="entry name" value="LptG/LptF_permease"/>
</dbReference>
<keyword evidence="8" id="KW-1185">Reference proteome</keyword>
<dbReference type="GO" id="GO:0015920">
    <property type="term" value="P:lipopolysaccharide transport"/>
    <property type="evidence" value="ECO:0007669"/>
    <property type="project" value="TreeGrafter"/>
</dbReference>
<accession>A0AAW5R3P3</accession>
<dbReference type="NCBIfam" id="TIGR04408">
    <property type="entry name" value="LptG_lptG"/>
    <property type="match status" value="1"/>
</dbReference>
<evidence type="ECO:0000313" key="7">
    <source>
        <dbReference type="EMBL" id="MCT8973219.1"/>
    </source>
</evidence>
<dbReference type="Pfam" id="PF03739">
    <property type="entry name" value="LptF_LptG"/>
    <property type="match status" value="1"/>
</dbReference>
<comment type="caution">
    <text evidence="7">The sequence shown here is derived from an EMBL/GenBank/DDBJ whole genome shotgun (WGS) entry which is preliminary data.</text>
</comment>
<sequence length="363" mass="39725">MIFDKTLATYMSKRFLLNLIAVFGTCIALIFLVDTVENLRRAGNHDVGIGVVLLLSLYRLPSLTELVLPFSVLFAAMMTFLVLTKSLELVVARAAGLSVWQFTAPALIIALVLGIAATTLYNPLAANLKSRHEALFEESFGDYSGPLGWGGRSIWLRQDGVDGQSVLHARSASPNGWKLRRVTAIIFDKNGAFRERFEAKSAVLEDGRWRLNNGWLIQPGLPPQFHRSYLLSTYLDKTQVSERLASADTISFWDLPKQIDTARKAGLPALQYQLQYQTLLARPLLLCAMVLIAATVSLRVFRFGNIGRMILGGVVAGFVLYVVSKLVGDLGAAGAVTPIAAAWTPPLVAMLIGTTVLLYQEDG</sequence>
<name>A0AAW5R3P3_9HYPH</name>
<dbReference type="PANTHER" id="PTHR33529:SF2">
    <property type="entry name" value="LIPOPOLYSACCHARIDE EXPORT SYSTEM PERMEASE PROTEIN LPTG"/>
    <property type="match status" value="1"/>
</dbReference>
<proteinExistence type="predicted"/>
<evidence type="ECO:0000256" key="5">
    <source>
        <dbReference type="ARBA" id="ARBA00023136"/>
    </source>
</evidence>
<evidence type="ECO:0000256" key="4">
    <source>
        <dbReference type="ARBA" id="ARBA00022989"/>
    </source>
</evidence>
<dbReference type="EMBL" id="JALIDZ010000006">
    <property type="protein sequence ID" value="MCT8973219.1"/>
    <property type="molecule type" value="Genomic_DNA"/>
</dbReference>
<dbReference type="InterPro" id="IPR030923">
    <property type="entry name" value="LptG"/>
</dbReference>
<dbReference type="GO" id="GO:0043190">
    <property type="term" value="C:ATP-binding cassette (ABC) transporter complex"/>
    <property type="evidence" value="ECO:0007669"/>
    <property type="project" value="InterPro"/>
</dbReference>
<keyword evidence="3 6" id="KW-0812">Transmembrane</keyword>
<dbReference type="PANTHER" id="PTHR33529">
    <property type="entry name" value="SLR0882 PROTEIN-RELATED"/>
    <property type="match status" value="1"/>
</dbReference>
<feature type="transmembrane region" description="Helical" evidence="6">
    <location>
        <begin position="279"/>
        <end position="300"/>
    </location>
</feature>
<evidence type="ECO:0000256" key="3">
    <source>
        <dbReference type="ARBA" id="ARBA00022692"/>
    </source>
</evidence>
<dbReference type="AlphaFoldDB" id="A0AAW5R3P3"/>
<feature type="transmembrane region" description="Helical" evidence="6">
    <location>
        <begin position="67"/>
        <end position="87"/>
    </location>
</feature>
<feature type="transmembrane region" description="Helical" evidence="6">
    <location>
        <begin position="335"/>
        <end position="359"/>
    </location>
</feature>
<keyword evidence="4 6" id="KW-1133">Transmembrane helix</keyword>
<dbReference type="RefSeq" id="WP_261616798.1">
    <property type="nucleotide sequence ID" value="NZ_JALIDZ010000006.1"/>
</dbReference>
<reference evidence="7 8" key="1">
    <citation type="submission" date="2022-04" db="EMBL/GenBank/DDBJ databases">
        <authorList>
            <person name="Ye Y.-Q."/>
            <person name="Du Z.-J."/>
        </authorList>
    </citation>
    <scope>NUCLEOTIDE SEQUENCE [LARGE SCALE GENOMIC DNA]</scope>
    <source>
        <strain evidence="7 8">A6E488</strain>
    </source>
</reference>
<evidence type="ECO:0000256" key="1">
    <source>
        <dbReference type="ARBA" id="ARBA00004651"/>
    </source>
</evidence>
<dbReference type="GO" id="GO:0055085">
    <property type="term" value="P:transmembrane transport"/>
    <property type="evidence" value="ECO:0007669"/>
    <property type="project" value="InterPro"/>
</dbReference>
<organism evidence="7 8">
    <name type="scientific">Microbaculum marinisediminis</name>
    <dbReference type="NCBI Taxonomy" id="2931392"/>
    <lineage>
        <taxon>Bacteria</taxon>
        <taxon>Pseudomonadati</taxon>
        <taxon>Pseudomonadota</taxon>
        <taxon>Alphaproteobacteria</taxon>
        <taxon>Hyphomicrobiales</taxon>
        <taxon>Tepidamorphaceae</taxon>
        <taxon>Microbaculum</taxon>
    </lineage>
</organism>
<evidence type="ECO:0000256" key="2">
    <source>
        <dbReference type="ARBA" id="ARBA00022475"/>
    </source>
</evidence>
<comment type="subcellular location">
    <subcellularLocation>
        <location evidence="1">Cell membrane</location>
        <topology evidence="1">Multi-pass membrane protein</topology>
    </subcellularLocation>
</comment>
<feature type="transmembrane region" description="Helical" evidence="6">
    <location>
        <begin position="15"/>
        <end position="36"/>
    </location>
</feature>